<dbReference type="InterPro" id="IPR009040">
    <property type="entry name" value="Ferritin-like_diiron"/>
</dbReference>
<comment type="similarity">
    <text evidence="1 7">Belongs to the ferritin family. Prokaryotic subfamily.</text>
</comment>
<feature type="binding site" evidence="6">
    <location>
        <position position="50"/>
    </location>
    <ligand>
        <name>Fe cation</name>
        <dbReference type="ChEBI" id="CHEBI:24875"/>
        <label>1</label>
    </ligand>
</feature>
<name>A0A937ABF1_9HYPH</name>
<dbReference type="GO" id="GO:0006826">
    <property type="term" value="P:iron ion transport"/>
    <property type="evidence" value="ECO:0007669"/>
    <property type="project" value="InterPro"/>
</dbReference>
<dbReference type="GO" id="GO:0005829">
    <property type="term" value="C:cytosol"/>
    <property type="evidence" value="ECO:0007669"/>
    <property type="project" value="TreeGrafter"/>
</dbReference>
<dbReference type="Proteomes" id="UP000736856">
    <property type="component" value="Unassembled WGS sequence"/>
</dbReference>
<dbReference type="EMBL" id="SEOL01000001">
    <property type="protein sequence ID" value="MBL0848655.1"/>
    <property type="molecule type" value="Genomic_DNA"/>
</dbReference>
<keyword evidence="7" id="KW-0963">Cytoplasm</keyword>
<keyword evidence="5 6" id="KW-0408">Iron</keyword>
<dbReference type="GO" id="GO:0008199">
    <property type="term" value="F:ferric iron binding"/>
    <property type="evidence" value="ECO:0007669"/>
    <property type="project" value="InterPro"/>
</dbReference>
<evidence type="ECO:0000313" key="10">
    <source>
        <dbReference type="Proteomes" id="UP000736856"/>
    </source>
</evidence>
<evidence type="ECO:0000256" key="5">
    <source>
        <dbReference type="ARBA" id="ARBA00023004"/>
    </source>
</evidence>
<dbReference type="CDD" id="cd01055">
    <property type="entry name" value="Nonheme_Ferritin"/>
    <property type="match status" value="1"/>
</dbReference>
<dbReference type="SUPFAM" id="SSF47240">
    <property type="entry name" value="Ferritin-like"/>
    <property type="match status" value="1"/>
</dbReference>
<evidence type="ECO:0000259" key="8">
    <source>
        <dbReference type="PROSITE" id="PS50905"/>
    </source>
</evidence>
<dbReference type="GO" id="GO:0006879">
    <property type="term" value="P:intracellular iron ion homeostasis"/>
    <property type="evidence" value="ECO:0007669"/>
    <property type="project" value="UniProtKB-KW"/>
</dbReference>
<comment type="caution">
    <text evidence="9">The sequence shown here is derived from an EMBL/GenBank/DDBJ whole genome shotgun (WGS) entry which is preliminary data.</text>
</comment>
<proteinExistence type="inferred from homology"/>
<dbReference type="PROSITE" id="PS50905">
    <property type="entry name" value="FERRITIN_LIKE"/>
    <property type="match status" value="1"/>
</dbReference>
<evidence type="ECO:0000256" key="7">
    <source>
        <dbReference type="RuleBase" id="RU361145"/>
    </source>
</evidence>
<dbReference type="InterPro" id="IPR008331">
    <property type="entry name" value="Ferritin_DPS_dom"/>
</dbReference>
<reference evidence="9" key="1">
    <citation type="submission" date="2019-02" db="EMBL/GenBank/DDBJ databases">
        <title>A novel Candidatus Liberibacter species associated with the New Zealand native fuchsia psyllid, Ctenarytaina fuchsiae.</title>
        <authorList>
            <person name="Thompson S.M."/>
            <person name="Jorgensen N."/>
            <person name="David C."/>
            <person name="Bulman S.R."/>
            <person name="Smith G.R."/>
        </authorList>
    </citation>
    <scope>NUCLEOTIDE SEQUENCE</scope>
    <source>
        <strain evidence="9">Oxford</strain>
    </source>
</reference>
<feature type="binding site" evidence="6">
    <location>
        <position position="53"/>
    </location>
    <ligand>
        <name>Fe cation</name>
        <dbReference type="ChEBI" id="CHEBI:24875"/>
        <label>1</label>
    </ligand>
</feature>
<dbReference type="EC" id="1.16.3.2" evidence="7"/>
<evidence type="ECO:0000313" key="9">
    <source>
        <dbReference type="EMBL" id="MBL0848655.1"/>
    </source>
</evidence>
<feature type="binding site" evidence="6">
    <location>
        <position position="127"/>
    </location>
    <ligand>
        <name>Fe cation</name>
        <dbReference type="ChEBI" id="CHEBI:24875"/>
        <label>1</label>
    </ligand>
</feature>
<feature type="domain" description="Ferritin-like diiron" evidence="8">
    <location>
        <begin position="1"/>
        <end position="145"/>
    </location>
</feature>
<feature type="binding site" evidence="6">
    <location>
        <position position="17"/>
    </location>
    <ligand>
        <name>Fe cation</name>
        <dbReference type="ChEBI" id="CHEBI:24875"/>
        <label>1</label>
    </ligand>
</feature>
<organism evidence="9 10">
    <name type="scientific">Candidatus Liberibacter ctenarytainae</name>
    <dbReference type="NCBI Taxonomy" id="2020335"/>
    <lineage>
        <taxon>Bacteria</taxon>
        <taxon>Pseudomonadati</taxon>
        <taxon>Pseudomonadota</taxon>
        <taxon>Alphaproteobacteria</taxon>
        <taxon>Hyphomicrobiales</taxon>
        <taxon>Rhizobiaceae</taxon>
        <taxon>Liberibacter</taxon>
    </lineage>
</organism>
<keyword evidence="2 7" id="KW-0409">Iron storage</keyword>
<dbReference type="Pfam" id="PF00210">
    <property type="entry name" value="Ferritin"/>
    <property type="match status" value="1"/>
</dbReference>
<dbReference type="InterPro" id="IPR041719">
    <property type="entry name" value="Ferritin_prok"/>
</dbReference>
<evidence type="ECO:0000256" key="1">
    <source>
        <dbReference type="ARBA" id="ARBA00006950"/>
    </source>
</evidence>
<keyword evidence="4" id="KW-0560">Oxidoreductase</keyword>
<dbReference type="InterPro" id="IPR009078">
    <property type="entry name" value="Ferritin-like_SF"/>
</dbReference>
<gene>
    <name evidence="9" type="ORF">EU981_00910</name>
</gene>
<accession>A0A937ABF1</accession>
<protein>
    <recommendedName>
        <fullName evidence="7">Ferritin</fullName>
        <ecNumber evidence="7">1.16.3.2</ecNumber>
    </recommendedName>
</protein>
<comment type="subcellular location">
    <subcellularLocation>
        <location evidence="7">Cytoplasm</location>
    </subcellularLocation>
</comment>
<keyword evidence="3 6" id="KW-0479">Metal-binding</keyword>
<evidence type="ECO:0000256" key="2">
    <source>
        <dbReference type="ARBA" id="ARBA00022434"/>
    </source>
</evidence>
<dbReference type="AlphaFoldDB" id="A0A937ABF1"/>
<dbReference type="Gene3D" id="1.20.1260.10">
    <property type="match status" value="1"/>
</dbReference>
<comment type="function">
    <text evidence="7">Iron-storage protein.</text>
</comment>
<dbReference type="GO" id="GO:0008198">
    <property type="term" value="F:ferrous iron binding"/>
    <property type="evidence" value="ECO:0007669"/>
    <property type="project" value="TreeGrafter"/>
</dbReference>
<comment type="catalytic activity">
    <reaction evidence="7">
        <text>4 Fe(2+) + O2 + 6 H2O = 4 iron(III) oxide-hydroxide + 12 H(+)</text>
        <dbReference type="Rhea" id="RHEA:11972"/>
        <dbReference type="ChEBI" id="CHEBI:15377"/>
        <dbReference type="ChEBI" id="CHEBI:15378"/>
        <dbReference type="ChEBI" id="CHEBI:15379"/>
        <dbReference type="ChEBI" id="CHEBI:29033"/>
        <dbReference type="ChEBI" id="CHEBI:78619"/>
        <dbReference type="EC" id="1.16.3.2"/>
    </reaction>
</comment>
<dbReference type="PANTHER" id="PTHR11431">
    <property type="entry name" value="FERRITIN"/>
    <property type="match status" value="1"/>
</dbReference>
<evidence type="ECO:0000256" key="6">
    <source>
        <dbReference type="PIRSR" id="PIRSR601519-1"/>
    </source>
</evidence>
<dbReference type="InterPro" id="IPR012347">
    <property type="entry name" value="Ferritin-like"/>
</dbReference>
<dbReference type="PANTHER" id="PTHR11431:SF127">
    <property type="entry name" value="BACTERIAL NON-HEME FERRITIN"/>
    <property type="match status" value="1"/>
</dbReference>
<dbReference type="GO" id="GO:0004322">
    <property type="term" value="F:ferroxidase activity"/>
    <property type="evidence" value="ECO:0007669"/>
    <property type="project" value="TreeGrafter"/>
</dbReference>
<evidence type="ECO:0000256" key="4">
    <source>
        <dbReference type="ARBA" id="ARBA00023002"/>
    </source>
</evidence>
<dbReference type="InterPro" id="IPR001519">
    <property type="entry name" value="Ferritin"/>
</dbReference>
<evidence type="ECO:0000256" key="3">
    <source>
        <dbReference type="ARBA" id="ARBA00022723"/>
    </source>
</evidence>
<feature type="binding site" evidence="6">
    <location>
        <position position="94"/>
    </location>
    <ligand>
        <name>Fe cation</name>
        <dbReference type="ChEBI" id="CHEBI:24875"/>
        <label>1</label>
    </ligand>
</feature>
<sequence>MSNPKIQTLLNQTMNIELRAQYYYLQASAWAANHNFSGCHDFLLKHADEEHLHAMKIFRYIIDLGEDATFSDIPQPIIKASSIEELFSHVYQHEIDVTKAYDQAIETVLAEKDNQTFAFLQWFVNEQAEELTQCRRILDTIKIIGSGPHSLYMIDQEVAKIAGEST</sequence>